<organism evidence="2 3">
    <name type="scientific">Terriglobus albidus</name>
    <dbReference type="NCBI Taxonomy" id="1592106"/>
    <lineage>
        <taxon>Bacteria</taxon>
        <taxon>Pseudomonadati</taxon>
        <taxon>Acidobacteriota</taxon>
        <taxon>Terriglobia</taxon>
        <taxon>Terriglobales</taxon>
        <taxon>Acidobacteriaceae</taxon>
        <taxon>Terriglobus</taxon>
    </lineage>
</organism>
<dbReference type="Proteomes" id="UP000321820">
    <property type="component" value="Chromosome"/>
</dbReference>
<keyword evidence="1" id="KW-1133">Transmembrane helix</keyword>
<evidence type="ECO:0000256" key="1">
    <source>
        <dbReference type="SAM" id="Phobius"/>
    </source>
</evidence>
<feature type="transmembrane region" description="Helical" evidence="1">
    <location>
        <begin position="43"/>
        <end position="59"/>
    </location>
</feature>
<dbReference type="InterPro" id="IPR045385">
    <property type="entry name" value="DUF6526"/>
</dbReference>
<accession>A0A5B9EEL8</accession>
<evidence type="ECO:0000313" key="2">
    <source>
        <dbReference type="EMBL" id="QEE28496.1"/>
    </source>
</evidence>
<proteinExistence type="predicted"/>
<dbReference type="RefSeq" id="WP_147647686.1">
    <property type="nucleotide sequence ID" value="NZ_CP042806.1"/>
</dbReference>
<keyword evidence="1" id="KW-0472">Membrane</keyword>
<dbReference type="Pfam" id="PF20136">
    <property type="entry name" value="DUF6526"/>
    <property type="match status" value="1"/>
</dbReference>
<sequence length="143" mass="16468">MAAPQTYKNHGRLDAPFHLFLFPLLAILSIVAIVHAFLFPNDLHIFLAVLTPLLAFLTLKMRMYSLKVQDRVIRLEERLRLMALLPESERGNIAKLNERQLIALRFASDGELPALAARTWNENLSAKQIKQAVEQWRADHFRV</sequence>
<gene>
    <name evidence="2" type="ORF">FTW19_11085</name>
</gene>
<keyword evidence="1" id="KW-0812">Transmembrane</keyword>
<protein>
    <submittedName>
        <fullName evidence="2">Uncharacterized protein</fullName>
    </submittedName>
</protein>
<evidence type="ECO:0000313" key="3">
    <source>
        <dbReference type="Proteomes" id="UP000321820"/>
    </source>
</evidence>
<dbReference type="OrthoDB" id="765463at2"/>
<dbReference type="AlphaFoldDB" id="A0A5B9EEL8"/>
<dbReference type="EMBL" id="CP042806">
    <property type="protein sequence ID" value="QEE28496.1"/>
    <property type="molecule type" value="Genomic_DNA"/>
</dbReference>
<keyword evidence="3" id="KW-1185">Reference proteome</keyword>
<dbReference type="KEGG" id="talb:FTW19_11085"/>
<name>A0A5B9EEL8_9BACT</name>
<reference evidence="2 3" key="1">
    <citation type="submission" date="2019-08" db="EMBL/GenBank/DDBJ databases">
        <title>Complete genome sequence of Terriglobus albidus strain ORNL.</title>
        <authorList>
            <person name="Podar M."/>
        </authorList>
    </citation>
    <scope>NUCLEOTIDE SEQUENCE [LARGE SCALE GENOMIC DNA]</scope>
    <source>
        <strain evidence="2 3">ORNL</strain>
    </source>
</reference>
<feature type="transmembrane region" description="Helical" evidence="1">
    <location>
        <begin position="17"/>
        <end position="37"/>
    </location>
</feature>